<proteinExistence type="predicted"/>
<dbReference type="EMBL" id="RCHU02000006">
    <property type="protein sequence ID" value="KAL3587199.1"/>
    <property type="molecule type" value="Genomic_DNA"/>
</dbReference>
<keyword evidence="2" id="KW-1185">Reference proteome</keyword>
<comment type="caution">
    <text evidence="1">The sequence shown here is derived from an EMBL/GenBank/DDBJ whole genome shotgun (WGS) entry which is preliminary data.</text>
</comment>
<evidence type="ECO:0000313" key="2">
    <source>
        <dbReference type="Proteomes" id="UP000309997"/>
    </source>
</evidence>
<reference evidence="1 2" key="1">
    <citation type="journal article" date="2024" name="Plant Biotechnol. J.">
        <title>Genome and CRISPR/Cas9 system of a widespread forest tree (Populus alba) in the world.</title>
        <authorList>
            <person name="Liu Y.J."/>
            <person name="Jiang P.F."/>
            <person name="Han X.M."/>
            <person name="Li X.Y."/>
            <person name="Wang H.M."/>
            <person name="Wang Y.J."/>
            <person name="Wang X.X."/>
            <person name="Zeng Q.Y."/>
        </authorList>
    </citation>
    <scope>NUCLEOTIDE SEQUENCE [LARGE SCALE GENOMIC DNA]</scope>
    <source>
        <strain evidence="2">cv. PAL-ZL1</strain>
    </source>
</reference>
<accession>A0ACC4C6S0</accession>
<dbReference type="Proteomes" id="UP000309997">
    <property type="component" value="Unassembled WGS sequence"/>
</dbReference>
<organism evidence="1 2">
    <name type="scientific">Populus alba</name>
    <name type="common">White poplar</name>
    <dbReference type="NCBI Taxonomy" id="43335"/>
    <lineage>
        <taxon>Eukaryota</taxon>
        <taxon>Viridiplantae</taxon>
        <taxon>Streptophyta</taxon>
        <taxon>Embryophyta</taxon>
        <taxon>Tracheophyta</taxon>
        <taxon>Spermatophyta</taxon>
        <taxon>Magnoliopsida</taxon>
        <taxon>eudicotyledons</taxon>
        <taxon>Gunneridae</taxon>
        <taxon>Pentapetalae</taxon>
        <taxon>rosids</taxon>
        <taxon>fabids</taxon>
        <taxon>Malpighiales</taxon>
        <taxon>Salicaceae</taxon>
        <taxon>Saliceae</taxon>
        <taxon>Populus</taxon>
    </lineage>
</organism>
<protein>
    <submittedName>
        <fullName evidence="1">Uncharacterized protein</fullName>
    </submittedName>
</protein>
<evidence type="ECO:0000313" key="1">
    <source>
        <dbReference type="EMBL" id="KAL3587199.1"/>
    </source>
</evidence>
<sequence>MIGLGFDKVEKVFNDDFIIEDGTGWIRALQACDKLDRNLFTLHTLHIHFICKTKLQLQSKSLIQSQMVESSVHSGVVLINQTPNIHINSPINWSLTDSNNAQACWESARSLEDEGLRCSTVLMNFNPTKLDHDVYGLKGCLQGFNWPFATRYMVKAIAYFPSDELQIAGIDLRADKSCASNNMSTVDGR</sequence>
<name>A0ACC4C6S0_POPAL</name>
<gene>
    <name evidence="1" type="ORF">D5086_014066</name>
</gene>